<evidence type="ECO:0000313" key="4">
    <source>
        <dbReference type="EMBL" id="AYJ85053.1"/>
    </source>
</evidence>
<name>A0A494TDA9_SPHPE</name>
<organism evidence="4 5">
    <name type="scientific">Sphingomonas paeninsulae</name>
    <dbReference type="NCBI Taxonomy" id="2319844"/>
    <lineage>
        <taxon>Bacteria</taxon>
        <taxon>Pseudomonadati</taxon>
        <taxon>Pseudomonadota</taxon>
        <taxon>Alphaproteobacteria</taxon>
        <taxon>Sphingomonadales</taxon>
        <taxon>Sphingomonadaceae</taxon>
        <taxon>Sphingomonas</taxon>
    </lineage>
</organism>
<dbReference type="Pfam" id="PF02518">
    <property type="entry name" value="HATPase_c"/>
    <property type="match status" value="1"/>
</dbReference>
<keyword evidence="4" id="KW-0418">Kinase</keyword>
<accession>A0A494TDA9</accession>
<dbReference type="EMBL" id="CP032828">
    <property type="protein sequence ID" value="AYJ85053.1"/>
    <property type="molecule type" value="Genomic_DNA"/>
</dbReference>
<evidence type="ECO:0000256" key="1">
    <source>
        <dbReference type="SAM" id="Phobius"/>
    </source>
</evidence>
<keyword evidence="4" id="KW-0614">Plasmid</keyword>
<keyword evidence="1" id="KW-1133">Transmembrane helix</keyword>
<evidence type="ECO:0000259" key="2">
    <source>
        <dbReference type="Pfam" id="PF02518"/>
    </source>
</evidence>
<dbReference type="GO" id="GO:0000155">
    <property type="term" value="F:phosphorelay sensor kinase activity"/>
    <property type="evidence" value="ECO:0007669"/>
    <property type="project" value="InterPro"/>
</dbReference>
<keyword evidence="1" id="KW-0472">Membrane</keyword>
<keyword evidence="4" id="KW-0808">Transferase</keyword>
<dbReference type="Pfam" id="PF06580">
    <property type="entry name" value="His_kinase"/>
    <property type="match status" value="1"/>
</dbReference>
<feature type="domain" description="Histidine kinase/HSP90-like ATPase" evidence="2">
    <location>
        <begin position="209"/>
        <end position="301"/>
    </location>
</feature>
<dbReference type="Proteomes" id="UP000276254">
    <property type="component" value="Plasmid unnamed1"/>
</dbReference>
<dbReference type="GO" id="GO:0016020">
    <property type="term" value="C:membrane"/>
    <property type="evidence" value="ECO:0007669"/>
    <property type="project" value="InterPro"/>
</dbReference>
<evidence type="ECO:0000313" key="5">
    <source>
        <dbReference type="Proteomes" id="UP000276254"/>
    </source>
</evidence>
<keyword evidence="1" id="KW-0812">Transmembrane</keyword>
<keyword evidence="5" id="KW-1185">Reference proteome</keyword>
<dbReference type="Gene3D" id="3.30.565.10">
    <property type="entry name" value="Histidine kinase-like ATPase, C-terminal domain"/>
    <property type="match status" value="1"/>
</dbReference>
<dbReference type="PANTHER" id="PTHR34220">
    <property type="entry name" value="SENSOR HISTIDINE KINASE YPDA"/>
    <property type="match status" value="1"/>
</dbReference>
<dbReference type="AlphaFoldDB" id="A0A494TDA9"/>
<protein>
    <submittedName>
        <fullName evidence="4">Sensor histidine kinase</fullName>
    </submittedName>
</protein>
<dbReference type="KEGG" id="spha:D3Y57_03135"/>
<dbReference type="InterPro" id="IPR003594">
    <property type="entry name" value="HATPase_dom"/>
</dbReference>
<gene>
    <name evidence="4" type="ORF">D3Y57_03135</name>
</gene>
<feature type="domain" description="Signal transduction histidine kinase internal region" evidence="3">
    <location>
        <begin position="110"/>
        <end position="190"/>
    </location>
</feature>
<dbReference type="SUPFAM" id="SSF55874">
    <property type="entry name" value="ATPase domain of HSP90 chaperone/DNA topoisomerase II/histidine kinase"/>
    <property type="match status" value="1"/>
</dbReference>
<evidence type="ECO:0000259" key="3">
    <source>
        <dbReference type="Pfam" id="PF06580"/>
    </source>
</evidence>
<dbReference type="InterPro" id="IPR036890">
    <property type="entry name" value="HATPase_C_sf"/>
</dbReference>
<proteinExistence type="predicted"/>
<dbReference type="InterPro" id="IPR010559">
    <property type="entry name" value="Sig_transdc_His_kin_internal"/>
</dbReference>
<geneLocation type="plasmid" evidence="4">
    <name>unnamed1</name>
</geneLocation>
<dbReference type="InterPro" id="IPR050640">
    <property type="entry name" value="Bact_2-comp_sensor_kinase"/>
</dbReference>
<sequence length="306" mass="33442">MVHVRPYRRRRGDAVALVNDDICTKRGPTTTTSSSSATTSDSGFDVGGLWHDAVPDRCGDDPLQAIADQAANGYFFFIAWAALYLALCYSAKIGALERRTATLHAAAQSAELRALRYQINPHFLFNTLNSLSSMLLGGKRDEAERMILNLATFYRTSLTGDPTEDVRLSEEITLQLLYLDIEKVRFPDRLLVKIDVPDALLSACVPGLILQPLVENAVKYAVSRVKRVVTIRIAAQEVATGLSLTVEDDGDAIYVDAIEGGIGVGLRNVRDRLTARYADEATCHWGPKSDGGFAIVLKLPLVRDGC</sequence>
<feature type="transmembrane region" description="Helical" evidence="1">
    <location>
        <begin position="71"/>
        <end position="89"/>
    </location>
</feature>
<dbReference type="PANTHER" id="PTHR34220:SF7">
    <property type="entry name" value="SENSOR HISTIDINE KINASE YPDA"/>
    <property type="match status" value="1"/>
</dbReference>
<reference evidence="4 5" key="1">
    <citation type="submission" date="2018-09" db="EMBL/GenBank/DDBJ databases">
        <title>Sphingomonas peninsula sp. nov., isolated from fildes peninsula, Antarctic soil.</title>
        <authorList>
            <person name="Yingchao G."/>
        </authorList>
    </citation>
    <scope>NUCLEOTIDE SEQUENCE [LARGE SCALE GENOMIC DNA]</scope>
    <source>
        <strain evidence="4 5">YZ-8</strain>
        <plasmid evidence="4 5">unnamed1</plasmid>
    </source>
</reference>
<dbReference type="OrthoDB" id="2514702at2"/>